<sequence length="186" mass="19943">MAAQISKRKWEAAGVAERDRIYLEGTCMEWLCMYLEKGKETLQRAEPPSQTFIFIIMGIAGGLVLLGAVAGAVMWGRRRSEVQGPPVHGNEGAGMEGGGEQAERALGGTAGQEEDGGWRPLSCPDTDVLWLCLSTDSPECLENIPEKGPQQVKRFCPQGPIVLAGSQEGLGKDEPTGGSSQLQQEQ</sequence>
<evidence type="ECO:0000259" key="6">
    <source>
        <dbReference type="Pfam" id="PF00129"/>
    </source>
</evidence>
<evidence type="ECO:0000256" key="5">
    <source>
        <dbReference type="SAM" id="Phobius"/>
    </source>
</evidence>
<reference evidence="8" key="1">
    <citation type="journal article" date="2013" name="Science">
        <title>Comparative analysis of bat genomes provides insight into the evolution of flight and immunity.</title>
        <authorList>
            <person name="Zhang G."/>
            <person name="Cowled C."/>
            <person name="Shi Z."/>
            <person name="Huang Z."/>
            <person name="Bishop-Lilly K.A."/>
            <person name="Fang X."/>
            <person name="Wynne J.W."/>
            <person name="Xiong Z."/>
            <person name="Baker M.L."/>
            <person name="Zhao W."/>
            <person name="Tachedjian M."/>
            <person name="Zhu Y."/>
            <person name="Zhou P."/>
            <person name="Jiang X."/>
            <person name="Ng J."/>
            <person name="Yang L."/>
            <person name="Wu L."/>
            <person name="Xiao J."/>
            <person name="Feng Y."/>
            <person name="Chen Y."/>
            <person name="Sun X."/>
            <person name="Zhang Y."/>
            <person name="Marsh G.A."/>
            <person name="Crameri G."/>
            <person name="Broder C.C."/>
            <person name="Frey K.G."/>
            <person name="Wang L.F."/>
            <person name="Wang J."/>
        </authorList>
    </citation>
    <scope>NUCLEOTIDE SEQUENCE [LARGE SCALE GENOMIC DNA]</scope>
</reference>
<feature type="region of interest" description="Disordered" evidence="4">
    <location>
        <begin position="163"/>
        <end position="186"/>
    </location>
</feature>
<feature type="region of interest" description="Disordered" evidence="4">
    <location>
        <begin position="81"/>
        <end position="101"/>
    </location>
</feature>
<gene>
    <name evidence="7" type="ORF">MDA_GLEAN10000637</name>
</gene>
<keyword evidence="5" id="KW-0472">Membrane</keyword>
<keyword evidence="2" id="KW-0342">GTP-binding</keyword>
<feature type="compositionally biased region" description="Gly residues" evidence="4">
    <location>
        <begin position="91"/>
        <end position="100"/>
    </location>
</feature>
<evidence type="ECO:0000256" key="1">
    <source>
        <dbReference type="ARBA" id="ARBA00022741"/>
    </source>
</evidence>
<keyword evidence="5" id="KW-0812">Transmembrane</keyword>
<dbReference type="InterPro" id="IPR003578">
    <property type="entry name" value="Small_GTPase_Rho"/>
</dbReference>
<feature type="transmembrane region" description="Helical" evidence="5">
    <location>
        <begin position="52"/>
        <end position="75"/>
    </location>
</feature>
<dbReference type="PANTHER" id="PTHR24072">
    <property type="entry name" value="RHO FAMILY GTPASE"/>
    <property type="match status" value="1"/>
</dbReference>
<organism evidence="7 8">
    <name type="scientific">Myotis davidii</name>
    <name type="common">David's myotis</name>
    <dbReference type="NCBI Taxonomy" id="225400"/>
    <lineage>
        <taxon>Eukaryota</taxon>
        <taxon>Metazoa</taxon>
        <taxon>Chordata</taxon>
        <taxon>Craniata</taxon>
        <taxon>Vertebrata</taxon>
        <taxon>Euteleostomi</taxon>
        <taxon>Mammalia</taxon>
        <taxon>Eutheria</taxon>
        <taxon>Laurasiatheria</taxon>
        <taxon>Chiroptera</taxon>
        <taxon>Yangochiroptera</taxon>
        <taxon>Vespertilionidae</taxon>
        <taxon>Myotis</taxon>
    </lineage>
</organism>
<name>L5MIU7_MYODS</name>
<dbReference type="Pfam" id="PF00129">
    <property type="entry name" value="MHC_I"/>
    <property type="match status" value="1"/>
</dbReference>
<dbReference type="InterPro" id="IPR027417">
    <property type="entry name" value="P-loop_NTPase"/>
</dbReference>
<proteinExistence type="predicted"/>
<keyword evidence="1" id="KW-0547">Nucleotide-binding</keyword>
<dbReference type="InterPro" id="IPR011161">
    <property type="entry name" value="MHC_I-like_Ag-recog"/>
</dbReference>
<feature type="compositionally biased region" description="Polar residues" evidence="4">
    <location>
        <begin position="177"/>
        <end position="186"/>
    </location>
</feature>
<dbReference type="GO" id="GO:0007264">
    <property type="term" value="P:small GTPase-mediated signal transduction"/>
    <property type="evidence" value="ECO:0007669"/>
    <property type="project" value="InterPro"/>
</dbReference>
<dbReference type="SUPFAM" id="SSF52540">
    <property type="entry name" value="P-loop containing nucleoside triphosphate hydrolases"/>
    <property type="match status" value="1"/>
</dbReference>
<dbReference type="InterPro" id="IPR011162">
    <property type="entry name" value="MHC_I/II-like_Ag-recog"/>
</dbReference>
<evidence type="ECO:0000256" key="4">
    <source>
        <dbReference type="SAM" id="MobiDB-lite"/>
    </source>
</evidence>
<dbReference type="Gene3D" id="3.30.500.10">
    <property type="entry name" value="MHC class I-like antigen recognition-like"/>
    <property type="match status" value="1"/>
</dbReference>
<dbReference type="InterPro" id="IPR037055">
    <property type="entry name" value="MHC_I-like_Ag-recog_sf"/>
</dbReference>
<evidence type="ECO:0000313" key="7">
    <source>
        <dbReference type="EMBL" id="ELK38205.1"/>
    </source>
</evidence>
<feature type="domain" description="MHC class I-like antigen recognition-like" evidence="6">
    <location>
        <begin position="1"/>
        <end position="42"/>
    </location>
</feature>
<evidence type="ECO:0000313" key="8">
    <source>
        <dbReference type="Proteomes" id="UP000010556"/>
    </source>
</evidence>
<evidence type="ECO:0000256" key="2">
    <source>
        <dbReference type="ARBA" id="ARBA00023134"/>
    </source>
</evidence>
<evidence type="ECO:0000256" key="3">
    <source>
        <dbReference type="ARBA" id="ARBA00023180"/>
    </source>
</evidence>
<dbReference type="AlphaFoldDB" id="L5MIU7"/>
<protein>
    <submittedName>
        <fullName evidence="7">Ras-like GTP-binding protein RHO</fullName>
    </submittedName>
</protein>
<keyword evidence="8" id="KW-1185">Reference proteome</keyword>
<dbReference type="EMBL" id="KB099224">
    <property type="protein sequence ID" value="ELK38205.1"/>
    <property type="molecule type" value="Genomic_DNA"/>
</dbReference>
<dbReference type="Gene3D" id="3.40.50.300">
    <property type="entry name" value="P-loop containing nucleotide triphosphate hydrolases"/>
    <property type="match status" value="1"/>
</dbReference>
<dbReference type="SUPFAM" id="SSF54452">
    <property type="entry name" value="MHC antigen-recognition domain"/>
    <property type="match status" value="1"/>
</dbReference>
<dbReference type="Proteomes" id="UP000010556">
    <property type="component" value="Unassembled WGS sequence"/>
</dbReference>
<accession>L5MIU7</accession>
<dbReference type="GO" id="GO:0005525">
    <property type="term" value="F:GTP binding"/>
    <property type="evidence" value="ECO:0007669"/>
    <property type="project" value="UniProtKB-KW"/>
</dbReference>
<keyword evidence="5" id="KW-1133">Transmembrane helix</keyword>
<keyword evidence="3" id="KW-0325">Glycoprotein</keyword>